<keyword evidence="1" id="KW-0472">Membrane</keyword>
<dbReference type="OrthoDB" id="1470350at2759"/>
<keyword evidence="3" id="KW-1185">Reference proteome</keyword>
<name>A0A9W9XTR3_9EURO</name>
<reference evidence="2" key="1">
    <citation type="submission" date="2022-12" db="EMBL/GenBank/DDBJ databases">
        <authorList>
            <person name="Petersen C."/>
        </authorList>
    </citation>
    <scope>NUCLEOTIDE SEQUENCE</scope>
    <source>
        <strain evidence="2">IBT 29495</strain>
    </source>
</reference>
<evidence type="ECO:0000256" key="1">
    <source>
        <dbReference type="SAM" id="Phobius"/>
    </source>
</evidence>
<dbReference type="Gene3D" id="1.10.630.10">
    <property type="entry name" value="Cytochrome P450"/>
    <property type="match status" value="1"/>
</dbReference>
<dbReference type="SUPFAM" id="SSF48264">
    <property type="entry name" value="Cytochrome P450"/>
    <property type="match status" value="1"/>
</dbReference>
<dbReference type="AlphaFoldDB" id="A0A9W9XTR3"/>
<dbReference type="Proteomes" id="UP001149954">
    <property type="component" value="Unassembled WGS sequence"/>
</dbReference>
<keyword evidence="1" id="KW-0812">Transmembrane</keyword>
<dbReference type="InterPro" id="IPR036396">
    <property type="entry name" value="Cyt_P450_sf"/>
</dbReference>
<comment type="caution">
    <text evidence="2">The sequence shown here is derived from an EMBL/GenBank/DDBJ whole genome shotgun (WGS) entry which is preliminary data.</text>
</comment>
<evidence type="ECO:0000313" key="2">
    <source>
        <dbReference type="EMBL" id="KAJ5502994.1"/>
    </source>
</evidence>
<gene>
    <name evidence="2" type="ORF">N7463_005868</name>
</gene>
<dbReference type="GO" id="GO:0020037">
    <property type="term" value="F:heme binding"/>
    <property type="evidence" value="ECO:0007669"/>
    <property type="project" value="InterPro"/>
</dbReference>
<dbReference type="EMBL" id="JAPWDS010000003">
    <property type="protein sequence ID" value="KAJ5502994.1"/>
    <property type="molecule type" value="Genomic_DNA"/>
</dbReference>
<feature type="transmembrane region" description="Helical" evidence="1">
    <location>
        <begin position="6"/>
        <end position="24"/>
    </location>
</feature>
<reference evidence="2" key="2">
    <citation type="journal article" date="2023" name="IMA Fungus">
        <title>Comparative genomic study of the Penicillium genus elucidates a diverse pangenome and 15 lateral gene transfer events.</title>
        <authorList>
            <person name="Petersen C."/>
            <person name="Sorensen T."/>
            <person name="Nielsen M.R."/>
            <person name="Sondergaard T.E."/>
            <person name="Sorensen J.L."/>
            <person name="Fitzpatrick D.A."/>
            <person name="Frisvad J.C."/>
            <person name="Nielsen K.L."/>
        </authorList>
    </citation>
    <scope>NUCLEOTIDE SEQUENCE</scope>
    <source>
        <strain evidence="2">IBT 29495</strain>
    </source>
</reference>
<dbReference type="GO" id="GO:0016705">
    <property type="term" value="F:oxidoreductase activity, acting on paired donors, with incorporation or reduction of molecular oxygen"/>
    <property type="evidence" value="ECO:0007669"/>
    <property type="project" value="InterPro"/>
</dbReference>
<protein>
    <submittedName>
        <fullName evidence="2">Cytochrome P450</fullName>
    </submittedName>
</protein>
<keyword evidence="1" id="KW-1133">Transmembrane helix</keyword>
<dbReference type="GO" id="GO:0004497">
    <property type="term" value="F:monooxygenase activity"/>
    <property type="evidence" value="ECO:0007669"/>
    <property type="project" value="InterPro"/>
</dbReference>
<accession>A0A9W9XTR3</accession>
<proteinExistence type="predicted"/>
<dbReference type="GO" id="GO:0005506">
    <property type="term" value="F:iron ion binding"/>
    <property type="evidence" value="ECO:0007669"/>
    <property type="project" value="InterPro"/>
</dbReference>
<sequence>MPIYVSIIGTLVLVYLSVFAYRLLHNIKAARRIGLPFLVYPISQNNIIWVLTSVPLRPWLRRTLPTRIWNRLTLVIYGWEFHEKRRPFDEYAAPQGDDRSFLLAGCGTLELWTADPVIASEVLQRTSDFKVPTITGLLLAQFGHNVFTTNGARWAKQRKVIASVINERISKTVFDATICQTTGMLDELLLTASEKERGFAESNVLFDMIKRGHNSCASRGRYGHKGCMESRFRETRARVHNDIY</sequence>
<evidence type="ECO:0000313" key="3">
    <source>
        <dbReference type="Proteomes" id="UP001149954"/>
    </source>
</evidence>
<organism evidence="2 3">
    <name type="scientific">Penicillium fimorum</name>
    <dbReference type="NCBI Taxonomy" id="1882269"/>
    <lineage>
        <taxon>Eukaryota</taxon>
        <taxon>Fungi</taxon>
        <taxon>Dikarya</taxon>
        <taxon>Ascomycota</taxon>
        <taxon>Pezizomycotina</taxon>
        <taxon>Eurotiomycetes</taxon>
        <taxon>Eurotiomycetidae</taxon>
        <taxon>Eurotiales</taxon>
        <taxon>Aspergillaceae</taxon>
        <taxon>Penicillium</taxon>
    </lineage>
</organism>